<dbReference type="Proteomes" id="UP000538147">
    <property type="component" value="Unassembled WGS sequence"/>
</dbReference>
<protein>
    <submittedName>
        <fullName evidence="2">Uncharacterized protein</fullName>
    </submittedName>
</protein>
<name>A0A841L6J3_9SPHN</name>
<sequence length="123" mass="12664">MIAANQLAFRLASIALFSALAWSAPAAARECTADDVPAAERKKLESAYAARRILHGRTKADAWAREEGIKSRASLTAAGVCGPGSNASASAAKPAGSKKKCRMVSRAISGPGGMTMAMVPKCD</sequence>
<proteinExistence type="predicted"/>
<keyword evidence="3" id="KW-1185">Reference proteome</keyword>
<feature type="signal peptide" evidence="1">
    <location>
        <begin position="1"/>
        <end position="28"/>
    </location>
</feature>
<organism evidence="2 3">
    <name type="scientific">Polymorphobacter multimanifer</name>
    <dbReference type="NCBI Taxonomy" id="1070431"/>
    <lineage>
        <taxon>Bacteria</taxon>
        <taxon>Pseudomonadati</taxon>
        <taxon>Pseudomonadota</taxon>
        <taxon>Alphaproteobacteria</taxon>
        <taxon>Sphingomonadales</taxon>
        <taxon>Sphingosinicellaceae</taxon>
        <taxon>Polymorphobacter</taxon>
    </lineage>
</organism>
<gene>
    <name evidence="2" type="ORF">FHS79_001335</name>
</gene>
<dbReference type="AlphaFoldDB" id="A0A841L6J3"/>
<reference evidence="2 3" key="1">
    <citation type="submission" date="2020-08" db="EMBL/GenBank/DDBJ databases">
        <title>Genomic Encyclopedia of Type Strains, Phase IV (KMG-IV): sequencing the most valuable type-strain genomes for metagenomic binning, comparative biology and taxonomic classification.</title>
        <authorList>
            <person name="Goeker M."/>
        </authorList>
    </citation>
    <scope>NUCLEOTIDE SEQUENCE [LARGE SCALE GENOMIC DNA]</scope>
    <source>
        <strain evidence="2 3">DSM 102189</strain>
    </source>
</reference>
<evidence type="ECO:0000313" key="2">
    <source>
        <dbReference type="EMBL" id="MBB6227171.1"/>
    </source>
</evidence>
<keyword evidence="1" id="KW-0732">Signal</keyword>
<accession>A0A841L6J3</accession>
<dbReference type="EMBL" id="JACIIV010000008">
    <property type="protein sequence ID" value="MBB6227171.1"/>
    <property type="molecule type" value="Genomic_DNA"/>
</dbReference>
<evidence type="ECO:0000256" key="1">
    <source>
        <dbReference type="SAM" id="SignalP"/>
    </source>
</evidence>
<evidence type="ECO:0000313" key="3">
    <source>
        <dbReference type="Proteomes" id="UP000538147"/>
    </source>
</evidence>
<feature type="chain" id="PRO_5032528140" evidence="1">
    <location>
        <begin position="29"/>
        <end position="123"/>
    </location>
</feature>
<comment type="caution">
    <text evidence="2">The sequence shown here is derived from an EMBL/GenBank/DDBJ whole genome shotgun (WGS) entry which is preliminary data.</text>
</comment>